<comment type="caution">
    <text evidence="1">The sequence shown here is derived from an EMBL/GenBank/DDBJ whole genome shotgun (WGS) entry which is preliminary data.</text>
</comment>
<dbReference type="Proteomes" id="UP000256727">
    <property type="component" value="Unassembled WGS sequence"/>
</dbReference>
<dbReference type="AlphaFoldDB" id="A0A3D9LBI9"/>
<accession>A0A3D9LBI9</accession>
<sequence length="84" mass="8587">MWSAYETATEGTVNASATAQVTVGIPGSVFPRIAAIGCPLVGVVAEGLTVPDYILSVSAQARTVAEVVAAVEAQWLPRACLLTV</sequence>
<gene>
    <name evidence="1" type="ORF">C8E99_1335</name>
</gene>
<evidence type="ECO:0000313" key="2">
    <source>
        <dbReference type="Proteomes" id="UP000256727"/>
    </source>
</evidence>
<protein>
    <submittedName>
        <fullName evidence="1">Uncharacterized protein</fullName>
    </submittedName>
</protein>
<evidence type="ECO:0000313" key="1">
    <source>
        <dbReference type="EMBL" id="REE03522.1"/>
    </source>
</evidence>
<keyword evidence="2" id="KW-1185">Reference proteome</keyword>
<name>A0A3D9LBI9_9MICC</name>
<organism evidence="1 2">
    <name type="scientific">Citricoccus muralis</name>
    <dbReference type="NCBI Taxonomy" id="169134"/>
    <lineage>
        <taxon>Bacteria</taxon>
        <taxon>Bacillati</taxon>
        <taxon>Actinomycetota</taxon>
        <taxon>Actinomycetes</taxon>
        <taxon>Micrococcales</taxon>
        <taxon>Micrococcaceae</taxon>
        <taxon>Citricoccus</taxon>
    </lineage>
</organism>
<dbReference type="EMBL" id="QREH01000001">
    <property type="protein sequence ID" value="REE03522.1"/>
    <property type="molecule type" value="Genomic_DNA"/>
</dbReference>
<proteinExistence type="predicted"/>
<reference evidence="1 2" key="1">
    <citation type="submission" date="2018-07" db="EMBL/GenBank/DDBJ databases">
        <title>Sequencing the genomes of 1000 actinobacteria strains.</title>
        <authorList>
            <person name="Klenk H.-P."/>
        </authorList>
    </citation>
    <scope>NUCLEOTIDE SEQUENCE [LARGE SCALE GENOMIC DNA]</scope>
    <source>
        <strain evidence="1 2">DSM 14442</strain>
    </source>
</reference>